<accession>A0ACB8EWB3</accession>
<keyword evidence="2" id="KW-1185">Reference proteome</keyword>
<dbReference type="EMBL" id="CM037628">
    <property type="protein sequence ID" value="KAH7997056.1"/>
    <property type="molecule type" value="Genomic_DNA"/>
</dbReference>
<evidence type="ECO:0000313" key="1">
    <source>
        <dbReference type="EMBL" id="KAH7997056.1"/>
    </source>
</evidence>
<reference evidence="1" key="1">
    <citation type="submission" date="2021-08" db="EMBL/GenBank/DDBJ databases">
        <title>The first chromosome-level gecko genome reveals the dynamic sex chromosomes of Neotropical dwarf geckos (Sphaerodactylidae: Sphaerodactylus).</title>
        <authorList>
            <person name="Pinto B.J."/>
            <person name="Keating S.E."/>
            <person name="Gamble T."/>
        </authorList>
    </citation>
    <scope>NUCLEOTIDE SEQUENCE</scope>
    <source>
        <strain evidence="1">TG3544</strain>
    </source>
</reference>
<gene>
    <name evidence="1" type="ORF">K3G42_013008</name>
</gene>
<protein>
    <submittedName>
        <fullName evidence="1">Uncharacterized protein</fullName>
    </submittedName>
</protein>
<evidence type="ECO:0000313" key="2">
    <source>
        <dbReference type="Proteomes" id="UP000827872"/>
    </source>
</evidence>
<sequence length="533" mass="60866">MPRWPLFIVACLPVMLLLPPRGSTHCQRFPKSTCEQHTAFVPGYNLLGEGIDITTLQRKGAYLVDTSQWLGPNDTCILCRNHLMKGQLQRLPLATMDWRVRPSCDRQVSSFVAHSDVHVAKVLAEEVKNSWNVMLNLPKEMESKGQVVLAGSQSRMAIYAREKSQQDRYTFVRHEVSCEYYWLRLLPRPSLLSPHFSRDVQNLSSKYDPDEYQHFIDIYGTHYISQAQLGARVRNLLPVRTCAATLAGITASDIKNCLTLEASQGWISHSLSDKCPELQGNQAKRVFREAYGQRRTEIVGGSSQPELLFAEVQLFLDWMNNVTMYPGVVSYSLQPIHTLVDRGNPRRAILKRAVRKYIDQRALSRNCVNRCPDGRYPSSEDSCRCLCRPDSFTDTTCCAREWGVAHLQVHIVKGYSLWGDPFTAADAYVKVFFQGWVMRTSPIQDNNNPYWSKTLDFEMVKLTQGGNILKLEIWDQDIHYDDLLKTCYEYLVAGGKKWKTCHLSQGRIEYYYVLECGPALGGPSCHDYVPQKV</sequence>
<dbReference type="Proteomes" id="UP000827872">
    <property type="component" value="Linkage Group LG15"/>
</dbReference>
<name>A0ACB8EWB3_9SAUR</name>
<proteinExistence type="predicted"/>
<organism evidence="1 2">
    <name type="scientific">Sphaerodactylus townsendi</name>
    <dbReference type="NCBI Taxonomy" id="933632"/>
    <lineage>
        <taxon>Eukaryota</taxon>
        <taxon>Metazoa</taxon>
        <taxon>Chordata</taxon>
        <taxon>Craniata</taxon>
        <taxon>Vertebrata</taxon>
        <taxon>Euteleostomi</taxon>
        <taxon>Lepidosauria</taxon>
        <taxon>Squamata</taxon>
        <taxon>Bifurcata</taxon>
        <taxon>Gekkota</taxon>
        <taxon>Sphaerodactylidae</taxon>
        <taxon>Sphaerodactylus</taxon>
    </lineage>
</organism>
<comment type="caution">
    <text evidence="1">The sequence shown here is derived from an EMBL/GenBank/DDBJ whole genome shotgun (WGS) entry which is preliminary data.</text>
</comment>